<evidence type="ECO:0000259" key="3">
    <source>
        <dbReference type="PROSITE" id="PS50405"/>
    </source>
</evidence>
<sequence>MSTIQPIKVYGKGGPNPPKIAMLLAELDIPHNIIDIPFPDIKKPEYVKINPNGRIPAIYDSNTDITLWESGAIVEYLIEKYDKDGRLSFPVGSKESYLAKQWLFFQAKAPTTAKQPGSTSSAPEKIPYAIERYTAEVNRVTGVLEGHLSVQKSEGSGSDGPWLVGNKLSYADLSFVSWQITIPKLTDGESYSIDKFPLVKAWIGRMSERKGIASVLAEMEKGQAKGH</sequence>
<protein>
    <submittedName>
        <fullName evidence="4">Glutathione transferase 2</fullName>
    </submittedName>
</protein>
<dbReference type="InterPro" id="IPR010987">
    <property type="entry name" value="Glutathione-S-Trfase_C-like"/>
</dbReference>
<dbReference type="Proteomes" id="UP000800235">
    <property type="component" value="Unassembled WGS sequence"/>
</dbReference>
<keyword evidence="4" id="KW-0808">Transferase</keyword>
<evidence type="ECO:0000256" key="1">
    <source>
        <dbReference type="ARBA" id="ARBA00007409"/>
    </source>
</evidence>
<dbReference type="SUPFAM" id="SSF47616">
    <property type="entry name" value="GST C-terminal domain-like"/>
    <property type="match status" value="1"/>
</dbReference>
<dbReference type="OrthoDB" id="422574at2759"/>
<accession>A0A9P4NV47</accession>
<comment type="similarity">
    <text evidence="1">Belongs to the GST superfamily.</text>
</comment>
<comment type="caution">
    <text evidence="4">The sequence shown here is derived from an EMBL/GenBank/DDBJ whole genome shotgun (WGS) entry which is preliminary data.</text>
</comment>
<feature type="domain" description="GST C-terminal" evidence="3">
    <location>
        <begin position="92"/>
        <end position="227"/>
    </location>
</feature>
<feature type="domain" description="GST N-terminal" evidence="2">
    <location>
        <begin position="4"/>
        <end position="85"/>
    </location>
</feature>
<dbReference type="Pfam" id="PF13409">
    <property type="entry name" value="GST_N_2"/>
    <property type="match status" value="1"/>
</dbReference>
<proteinExistence type="inferred from homology"/>
<dbReference type="Pfam" id="PF14497">
    <property type="entry name" value="GST_C_3"/>
    <property type="match status" value="1"/>
</dbReference>
<dbReference type="InterPro" id="IPR036249">
    <property type="entry name" value="Thioredoxin-like_sf"/>
</dbReference>
<evidence type="ECO:0000313" key="5">
    <source>
        <dbReference type="Proteomes" id="UP000800235"/>
    </source>
</evidence>
<gene>
    <name evidence="4" type="ORF">EJ08DRAFT_174385</name>
</gene>
<dbReference type="PANTHER" id="PTHR44051">
    <property type="entry name" value="GLUTATHIONE S-TRANSFERASE-RELATED"/>
    <property type="match status" value="1"/>
</dbReference>
<dbReference type="SFLD" id="SFLDS00019">
    <property type="entry name" value="Glutathione_Transferase_(cytos"/>
    <property type="match status" value="1"/>
</dbReference>
<reference evidence="4" key="1">
    <citation type="journal article" date="2020" name="Stud. Mycol.">
        <title>101 Dothideomycetes genomes: a test case for predicting lifestyles and emergence of pathogens.</title>
        <authorList>
            <person name="Haridas S."/>
            <person name="Albert R."/>
            <person name="Binder M."/>
            <person name="Bloem J."/>
            <person name="Labutti K."/>
            <person name="Salamov A."/>
            <person name="Andreopoulos B."/>
            <person name="Baker S."/>
            <person name="Barry K."/>
            <person name="Bills G."/>
            <person name="Bluhm B."/>
            <person name="Cannon C."/>
            <person name="Castanera R."/>
            <person name="Culley D."/>
            <person name="Daum C."/>
            <person name="Ezra D."/>
            <person name="Gonzalez J."/>
            <person name="Henrissat B."/>
            <person name="Kuo A."/>
            <person name="Liang C."/>
            <person name="Lipzen A."/>
            <person name="Lutzoni F."/>
            <person name="Magnuson J."/>
            <person name="Mondo S."/>
            <person name="Nolan M."/>
            <person name="Ohm R."/>
            <person name="Pangilinan J."/>
            <person name="Park H.-J."/>
            <person name="Ramirez L."/>
            <person name="Alfaro M."/>
            <person name="Sun H."/>
            <person name="Tritt A."/>
            <person name="Yoshinaga Y."/>
            <person name="Zwiers L.-H."/>
            <person name="Turgeon B."/>
            <person name="Goodwin S."/>
            <person name="Spatafora J."/>
            <person name="Crous P."/>
            <person name="Grigoriev I."/>
        </authorList>
    </citation>
    <scope>NUCLEOTIDE SEQUENCE</scope>
    <source>
        <strain evidence="4">CBS 130266</strain>
    </source>
</reference>
<organism evidence="4 5">
    <name type="scientific">Tothia fuscella</name>
    <dbReference type="NCBI Taxonomy" id="1048955"/>
    <lineage>
        <taxon>Eukaryota</taxon>
        <taxon>Fungi</taxon>
        <taxon>Dikarya</taxon>
        <taxon>Ascomycota</taxon>
        <taxon>Pezizomycotina</taxon>
        <taxon>Dothideomycetes</taxon>
        <taxon>Pleosporomycetidae</taxon>
        <taxon>Venturiales</taxon>
        <taxon>Cylindrosympodiaceae</taxon>
        <taxon>Tothia</taxon>
    </lineage>
</organism>
<dbReference type="InterPro" id="IPR040079">
    <property type="entry name" value="Glutathione_S-Trfase"/>
</dbReference>
<dbReference type="CDD" id="cd03048">
    <property type="entry name" value="GST_N_Ure2p_like"/>
    <property type="match status" value="1"/>
</dbReference>
<dbReference type="PROSITE" id="PS50405">
    <property type="entry name" value="GST_CTER"/>
    <property type="match status" value="1"/>
</dbReference>
<name>A0A9P4NV47_9PEZI</name>
<dbReference type="SUPFAM" id="SSF52833">
    <property type="entry name" value="Thioredoxin-like"/>
    <property type="match status" value="1"/>
</dbReference>
<evidence type="ECO:0000313" key="4">
    <source>
        <dbReference type="EMBL" id="KAF2431726.1"/>
    </source>
</evidence>
<dbReference type="SFLD" id="SFLDG00358">
    <property type="entry name" value="Main_(cytGST)"/>
    <property type="match status" value="1"/>
</dbReference>
<dbReference type="PROSITE" id="PS50404">
    <property type="entry name" value="GST_NTER"/>
    <property type="match status" value="1"/>
</dbReference>
<dbReference type="EMBL" id="MU007030">
    <property type="protein sequence ID" value="KAF2431726.1"/>
    <property type="molecule type" value="Genomic_DNA"/>
</dbReference>
<dbReference type="GO" id="GO:0016740">
    <property type="term" value="F:transferase activity"/>
    <property type="evidence" value="ECO:0007669"/>
    <property type="project" value="UniProtKB-KW"/>
</dbReference>
<dbReference type="InterPro" id="IPR004045">
    <property type="entry name" value="Glutathione_S-Trfase_N"/>
</dbReference>
<dbReference type="PANTHER" id="PTHR44051:SF23">
    <property type="entry name" value="GLUTATHIONE S-TRANSFERASE-LIKE PROTEIN TPCF"/>
    <property type="match status" value="1"/>
</dbReference>
<dbReference type="Gene3D" id="1.20.1050.130">
    <property type="match status" value="1"/>
</dbReference>
<dbReference type="InterPro" id="IPR004046">
    <property type="entry name" value="GST_C"/>
</dbReference>
<dbReference type="AlphaFoldDB" id="A0A9P4NV47"/>
<evidence type="ECO:0000259" key="2">
    <source>
        <dbReference type="PROSITE" id="PS50404"/>
    </source>
</evidence>
<keyword evidence="5" id="KW-1185">Reference proteome</keyword>
<dbReference type="InterPro" id="IPR036282">
    <property type="entry name" value="Glutathione-S-Trfase_C_sf"/>
</dbReference>